<keyword evidence="3" id="KW-1185">Reference proteome</keyword>
<dbReference type="SUPFAM" id="SSF159501">
    <property type="entry name" value="EreA/ChaN-like"/>
    <property type="match status" value="1"/>
</dbReference>
<feature type="signal peptide" evidence="1">
    <location>
        <begin position="1"/>
        <end position="24"/>
    </location>
</feature>
<proteinExistence type="predicted"/>
<dbReference type="PROSITE" id="PS51257">
    <property type="entry name" value="PROKAR_LIPOPROTEIN"/>
    <property type="match status" value="1"/>
</dbReference>
<accession>A0ABZ2JX55</accession>
<dbReference type="CDD" id="cd14728">
    <property type="entry name" value="Ere-like"/>
    <property type="match status" value="1"/>
</dbReference>
<feature type="chain" id="PRO_5045349047" evidence="1">
    <location>
        <begin position="25"/>
        <end position="433"/>
    </location>
</feature>
<dbReference type="Gene3D" id="3.30.1870.10">
    <property type="entry name" value="EreA-like, domain 2"/>
    <property type="match status" value="1"/>
</dbReference>
<evidence type="ECO:0000256" key="1">
    <source>
        <dbReference type="SAM" id="SignalP"/>
    </source>
</evidence>
<dbReference type="RefSeq" id="WP_394841685.1">
    <property type="nucleotide sequence ID" value="NZ_CP089982.1"/>
</dbReference>
<reference evidence="2 3" key="1">
    <citation type="submission" date="2021-12" db="EMBL/GenBank/DDBJ databases">
        <title>Discovery of the Pendulisporaceae a myxobacterial family with distinct sporulation behavior and unique specialized metabolism.</title>
        <authorList>
            <person name="Garcia R."/>
            <person name="Popoff A."/>
            <person name="Bader C.D."/>
            <person name="Loehr J."/>
            <person name="Walesch S."/>
            <person name="Walt C."/>
            <person name="Boldt J."/>
            <person name="Bunk B."/>
            <person name="Haeckl F.J.F.P.J."/>
            <person name="Gunesch A.P."/>
            <person name="Birkelbach J."/>
            <person name="Nuebel U."/>
            <person name="Pietschmann T."/>
            <person name="Bach T."/>
            <person name="Mueller R."/>
        </authorList>
    </citation>
    <scope>NUCLEOTIDE SEQUENCE [LARGE SCALE GENOMIC DNA]</scope>
    <source>
        <strain evidence="2 3">MSr12523</strain>
    </source>
</reference>
<dbReference type="Gene3D" id="1.20.1440.30">
    <property type="entry name" value="Biosynthetic Protein domain"/>
    <property type="match status" value="1"/>
</dbReference>
<dbReference type="InterPro" id="IPR007815">
    <property type="entry name" value="Emycin_Estase"/>
</dbReference>
<protein>
    <submittedName>
        <fullName evidence="2">Erythromycin esterase family protein</fullName>
    </submittedName>
</protein>
<dbReference type="EMBL" id="CP089982">
    <property type="protein sequence ID" value="WXA91066.1"/>
    <property type="molecule type" value="Genomic_DNA"/>
</dbReference>
<sequence>MFIRSVIGLVAAVGLVGCADSANTAENAASSQVALEAPVDMGIHRFDGIDPSLPTADLQRLRAIVGGARIVGLGEGTHASGGYHELHERVARFMIQEMGFRVVTLETPRWRAEKVNDYVATCQGDVNEVLLGMFGVFRSSNMRNLVTWMCQWNQEHPYDRVRFTGFDMQEPWAQHMALEAFLHDGMPEDADALYARLSTCNGIKAVSNTDYYENYDHLPYPKEAQDACHRGLDALEAYWQEHECDIVERTSARALALARIDLVAFRQWQHRRSYEPSSLGSYQARDTGMAYILTNQWRIDGRPKTIAWAHNGHLQYTPYGPQGHDPHGAIPMGAQLKEDLGHDYAAIAMVGYDVGIRWPGEEPEWLPPPPADSVEGKLHAFGEPYLLVDLKRVSSRFLEPGKEYELNDDMDVPGKAFRALLYLDRSEPMTPSR</sequence>
<dbReference type="PANTHER" id="PTHR31299">
    <property type="entry name" value="ESTERASE, PUTATIVE (AFU_ORTHOLOGUE AFUA_1G05850)-RELATED"/>
    <property type="match status" value="1"/>
</dbReference>
<dbReference type="Pfam" id="PF05139">
    <property type="entry name" value="Erythro_esteras"/>
    <property type="match status" value="1"/>
</dbReference>
<organism evidence="2 3">
    <name type="scientific">Pendulispora brunnea</name>
    <dbReference type="NCBI Taxonomy" id="2905690"/>
    <lineage>
        <taxon>Bacteria</taxon>
        <taxon>Pseudomonadati</taxon>
        <taxon>Myxococcota</taxon>
        <taxon>Myxococcia</taxon>
        <taxon>Myxococcales</taxon>
        <taxon>Sorangiineae</taxon>
        <taxon>Pendulisporaceae</taxon>
        <taxon>Pendulispora</taxon>
    </lineage>
</organism>
<gene>
    <name evidence="2" type="ORF">LZC95_32005</name>
</gene>
<dbReference type="Gene3D" id="3.40.1660.10">
    <property type="entry name" value="EreA-like (biosynthetic domain)"/>
    <property type="match status" value="1"/>
</dbReference>
<keyword evidence="1" id="KW-0732">Signal</keyword>
<dbReference type="InterPro" id="IPR052036">
    <property type="entry name" value="Hydrolase/PRTase-associated"/>
</dbReference>
<dbReference type="Proteomes" id="UP001379533">
    <property type="component" value="Chromosome"/>
</dbReference>
<evidence type="ECO:0000313" key="2">
    <source>
        <dbReference type="EMBL" id="WXA91066.1"/>
    </source>
</evidence>
<evidence type="ECO:0000313" key="3">
    <source>
        <dbReference type="Proteomes" id="UP001379533"/>
    </source>
</evidence>
<dbReference type="PANTHER" id="PTHR31299:SF0">
    <property type="entry name" value="ESTERASE, PUTATIVE (AFU_ORTHOLOGUE AFUA_1G05850)-RELATED"/>
    <property type="match status" value="1"/>
</dbReference>
<name>A0ABZ2JX55_9BACT</name>